<dbReference type="OrthoDB" id="10071877at2759"/>
<feature type="compositionally biased region" description="Basic and acidic residues" evidence="6">
    <location>
        <begin position="1249"/>
        <end position="1264"/>
    </location>
</feature>
<comment type="similarity">
    <text evidence="2">Belongs to the AF4 family.</text>
</comment>
<feature type="compositionally biased region" description="Pro residues" evidence="6">
    <location>
        <begin position="266"/>
        <end position="276"/>
    </location>
</feature>
<feature type="non-terminal residue" evidence="8">
    <location>
        <position position="1"/>
    </location>
</feature>
<feature type="compositionally biased region" description="Basic and acidic residues" evidence="6">
    <location>
        <begin position="863"/>
        <end position="880"/>
    </location>
</feature>
<dbReference type="InterPro" id="IPR002110">
    <property type="entry name" value="Ankyrin_rpt"/>
</dbReference>
<feature type="compositionally biased region" description="Polar residues" evidence="6">
    <location>
        <begin position="75"/>
        <end position="89"/>
    </location>
</feature>
<feature type="compositionally biased region" description="Basic and acidic residues" evidence="6">
    <location>
        <begin position="1150"/>
        <end position="1161"/>
    </location>
</feature>
<feature type="compositionally biased region" description="Basic residues" evidence="6">
    <location>
        <begin position="28"/>
        <end position="37"/>
    </location>
</feature>
<feature type="compositionally biased region" description="Basic residues" evidence="6">
    <location>
        <begin position="461"/>
        <end position="477"/>
    </location>
</feature>
<dbReference type="Pfam" id="PF05110">
    <property type="entry name" value="AF-4"/>
    <property type="match status" value="1"/>
</dbReference>
<name>A0A8J4XEH0_CLAMG</name>
<dbReference type="Gene3D" id="2.40.50.40">
    <property type="match status" value="1"/>
</dbReference>
<dbReference type="PROSITE" id="PS00598">
    <property type="entry name" value="CHROMO_1"/>
    <property type="match status" value="1"/>
</dbReference>
<feature type="compositionally biased region" description="Basic and acidic residues" evidence="6">
    <location>
        <begin position="825"/>
        <end position="843"/>
    </location>
</feature>
<dbReference type="PROSITE" id="PS50088">
    <property type="entry name" value="ANK_REPEAT"/>
    <property type="match status" value="3"/>
</dbReference>
<evidence type="ECO:0000256" key="1">
    <source>
        <dbReference type="ARBA" id="ARBA00004123"/>
    </source>
</evidence>
<feature type="compositionally biased region" description="Polar residues" evidence="6">
    <location>
        <begin position="287"/>
        <end position="311"/>
    </location>
</feature>
<evidence type="ECO:0000313" key="8">
    <source>
        <dbReference type="EMBL" id="KAF5902040.1"/>
    </source>
</evidence>
<feature type="repeat" description="ANK" evidence="5">
    <location>
        <begin position="1801"/>
        <end position="1833"/>
    </location>
</feature>
<sequence length="1982" mass="222525">DMTHSWPSQQPPGGGGTERFLYSDSKEGKRHNTQHKQARNDAPIRMPRVAPHKSMLADDLKLSSDEDDSDKGPHQNASWSENHNMSGQYIHTHGRRARHSSSGSSGSDSSSESGSSSQRSRSPSPETQTQTEIHSQPLPLTFSKENQDPSLSHWQLDKWLEKVHKTRQSDHDPGGGHSSSAGFDSDRGPSPGRFWDRDSGLGTRGSYSPSQSPVPSPKFDYSPRHSHGYSPGYSPCPSPGITPVPSPVPSVCPSPGASLRISRSPSPLPPHPPKSPSLPSAPASPRITSYTQVQQESSRLSTQAPYTSSPVRQPKVRPWLPPDHNTQRINNSRQKDSRQPALPQHHSKHISSHKETPHRPRSQSSELRSKFRLSPAPHQSQSSSSSNLSPKTKARHSSSTDRSTEHRHRPSDHKSKLSINSKTNPSPTPKLKATVETNSHSVHSSSSRPPPQPAPEISARSHSKTSLRVSPNRKPKTQSREEAVPSSQSFKKEQKPRERETDLHSRGKAQGKGLVHTPEVQRHRRLAEEQLARQHWVQSSEEEVEEEDRRKEQGEREKKRRRRKEHNAEWQAIQPKQRPHTNSQHQPRTECSAPEREDQKRKKRRRSSEEHFSNPGVIDSNPSPPLSPPSPTPAVRPTHRPFTSSSSSSSSSSSTSSSDSDSEPGPPPNVAKVPADSTSSQRPAPKQRHQEQSRSSKLRASNDASPDEGQQRPGKHKLYTLVPFGRTEKSTAVSHRGLRNLVVKIDLSLLARVPNTSEVPKKESSSSSSFSSSAKAVEKTSMRHQYHQDTGDSKSKRKAENGEGQRESKRSHIRTEKLPASTHSPDTEKQEAHPDNKQNDHHYIYTKRPLSPLSPVSNPSKMQHFDQQHTNQPRDRESSVKKTQIQKTRPKIEAESAGVSGNTQPPSGTWVASAKELSYRGTVPYNDVSHHAEYYMHEAKRLKHRADAMVDKLGKAVNYVDAALSFMECGKAMEEGPLEAKSPYAMYAETVELIRYAMRLKSHTSPGARQEDKQLAVLCFRCLALLYWQMFRLKKDHALKYSKALTDYFKMDSGAERMDPGDSEQDEEEDVYEVERIIDMRVEDGEVLYRVRWKNYSSDDDTWEPKAHLEDCSEVLLAYERSLAEKKLKKDSSMKLPMKSDLFDANSESDSDKDRLKESPGKKKKKKRKHAEDSEEEKSEKDRKKKKKKEKRKDDKPLPAPESDEEEDRVSAPLSSKKEKGTDAKKRAVEKEEDDNEDALTKKHKKEIKTKDGGKQKKENVDERKKKRVKSKKELVTSDDETDKSDAPSELYTDDTSSTGNLSITAKPSTPKTTEKSARSESGSDHSKAKQKKNKSELKQQGFKDVAQDMAHPKKTDGSTLLLKESGLNKLKSLASSKSSSKSSRSDDEPDSSDAGATARAKNKAKGPDSNSAPQKDLIVSSSSSSSTVLATTSKPREEELKEPKESKEEAGEKGAANNLFEKFLLNCEAKDRAPRKTPAHATPKNPVKTDKKLRKESPVQKPEFDKVEKAKEGTIGTETDERQEKTTQESEKSDRANESVAKTKEDLQREQKEEDQRRRKERLEEEEKKRKERLEESQRERKVRMEEAQRERQRLAEEARLDRLDRRSVMDAMASAESSEDTKWKERRRKRREDSESRLLITCDDNQDSQDPLERSNKTPDRGPPSLNLGVELKLDWMTLEDFQRHLNGEDENLSPLNLTPTELRDAVKNGNYMAVKRALGSKEDYNLDQEDSSGMSLCMLASAGGQDDILRLLIKKGVKVNGRQKNGTTALMHAAEKNFLTTVAILLEAGSCLNAQTLGGETALMKACRRGNADVVRLLLEYGADCNILSKHKTTALHFAKLSNNMMVYDLIKDHIQTLSTVAEETIRAYFETRFAVLEPVFPLACHRLCEGPDFSLEFSYKPPQHSPGEGSGILLFIFHANFMTEITARLCGPCSVHAVILNDNFQLPVFLDSHFIYSFNPVHGVNKLFIRLAESPTAK</sequence>
<evidence type="ECO:0000256" key="3">
    <source>
        <dbReference type="ARBA" id="ARBA00022553"/>
    </source>
</evidence>
<protein>
    <submittedName>
        <fullName evidence="8">AF4/FMR2 family member 3</fullName>
    </submittedName>
</protein>
<feature type="compositionally biased region" description="Basic and acidic residues" evidence="6">
    <location>
        <begin position="1435"/>
        <end position="1453"/>
    </location>
</feature>
<feature type="compositionally biased region" description="Basic and acidic residues" evidence="6">
    <location>
        <begin position="1216"/>
        <end position="1230"/>
    </location>
</feature>
<feature type="repeat" description="ANK" evidence="5">
    <location>
        <begin position="1735"/>
        <end position="1767"/>
    </location>
</feature>
<feature type="compositionally biased region" description="Low complexity" evidence="6">
    <location>
        <begin position="277"/>
        <end position="286"/>
    </location>
</feature>
<dbReference type="PROSITE" id="PS50013">
    <property type="entry name" value="CHROMO_2"/>
    <property type="match status" value="1"/>
</dbReference>
<feature type="compositionally biased region" description="Basic and acidic residues" evidence="6">
    <location>
        <begin position="776"/>
        <end position="817"/>
    </location>
</feature>
<evidence type="ECO:0000256" key="5">
    <source>
        <dbReference type="PROSITE-ProRule" id="PRU00023"/>
    </source>
</evidence>
<feature type="compositionally biased region" description="Basic and acidic residues" evidence="6">
    <location>
        <begin position="490"/>
        <end position="505"/>
    </location>
</feature>
<dbReference type="SUPFAM" id="SSF54160">
    <property type="entry name" value="Chromo domain-like"/>
    <property type="match status" value="1"/>
</dbReference>
<dbReference type="Gene3D" id="1.25.40.20">
    <property type="entry name" value="Ankyrin repeat-containing domain"/>
    <property type="match status" value="1"/>
</dbReference>
<dbReference type="EMBL" id="QNUK01000099">
    <property type="protein sequence ID" value="KAF5902040.1"/>
    <property type="molecule type" value="Genomic_DNA"/>
</dbReference>
<dbReference type="Pfam" id="PF00385">
    <property type="entry name" value="Chromo"/>
    <property type="match status" value="1"/>
</dbReference>
<feature type="compositionally biased region" description="Basic and acidic residues" evidence="6">
    <location>
        <begin position="1313"/>
        <end position="1338"/>
    </location>
</feature>
<feature type="compositionally biased region" description="Low complexity" evidence="6">
    <location>
        <begin position="643"/>
        <end position="659"/>
    </location>
</feature>
<dbReference type="Pfam" id="PF12796">
    <property type="entry name" value="Ank_2"/>
    <property type="match status" value="2"/>
</dbReference>
<dbReference type="SMART" id="SM00248">
    <property type="entry name" value="ANK"/>
    <property type="match status" value="3"/>
</dbReference>
<comment type="caution">
    <text evidence="8">The sequence shown here is derived from an EMBL/GenBank/DDBJ whole genome shotgun (WGS) entry which is preliminary data.</text>
</comment>
<dbReference type="SUPFAM" id="SSF48403">
    <property type="entry name" value="Ankyrin repeat"/>
    <property type="match status" value="1"/>
</dbReference>
<evidence type="ECO:0000256" key="2">
    <source>
        <dbReference type="ARBA" id="ARBA00007354"/>
    </source>
</evidence>
<keyword evidence="9" id="KW-1185">Reference proteome</keyword>
<feature type="compositionally biased region" description="Pro residues" evidence="6">
    <location>
        <begin position="622"/>
        <end position="634"/>
    </location>
</feature>
<dbReference type="InterPro" id="IPR000953">
    <property type="entry name" value="Chromo/chromo_shadow_dom"/>
</dbReference>
<organism evidence="8 9">
    <name type="scientific">Clarias magur</name>
    <name type="common">Asian catfish</name>
    <name type="synonym">Macropteronotus magur</name>
    <dbReference type="NCBI Taxonomy" id="1594786"/>
    <lineage>
        <taxon>Eukaryota</taxon>
        <taxon>Metazoa</taxon>
        <taxon>Chordata</taxon>
        <taxon>Craniata</taxon>
        <taxon>Vertebrata</taxon>
        <taxon>Euteleostomi</taxon>
        <taxon>Actinopterygii</taxon>
        <taxon>Neopterygii</taxon>
        <taxon>Teleostei</taxon>
        <taxon>Ostariophysi</taxon>
        <taxon>Siluriformes</taxon>
        <taxon>Clariidae</taxon>
        <taxon>Clarias</taxon>
    </lineage>
</organism>
<dbReference type="PANTHER" id="PTHR10528:SF16">
    <property type="entry name" value="AF4_FMR2 FAMILY MEMBER 3"/>
    <property type="match status" value="1"/>
</dbReference>
<evidence type="ECO:0000256" key="4">
    <source>
        <dbReference type="ARBA" id="ARBA00023242"/>
    </source>
</evidence>
<evidence type="ECO:0000256" key="6">
    <source>
        <dbReference type="SAM" id="MobiDB-lite"/>
    </source>
</evidence>
<dbReference type="InterPro" id="IPR036770">
    <property type="entry name" value="Ankyrin_rpt-contain_sf"/>
</dbReference>
<dbReference type="InterPro" id="IPR016197">
    <property type="entry name" value="Chromo-like_dom_sf"/>
</dbReference>
<feature type="compositionally biased region" description="Low complexity" evidence="6">
    <location>
        <begin position="100"/>
        <end position="124"/>
    </location>
</feature>
<proteinExistence type="inferred from homology"/>
<dbReference type="PANTHER" id="PTHR10528">
    <property type="entry name" value="AF4/FMR2 FAMILY MEMBER"/>
    <property type="match status" value="1"/>
</dbReference>
<dbReference type="PROSITE" id="PS50297">
    <property type="entry name" value="ANK_REP_REGION"/>
    <property type="match status" value="1"/>
</dbReference>
<evidence type="ECO:0000259" key="7">
    <source>
        <dbReference type="PROSITE" id="PS50013"/>
    </source>
</evidence>
<feature type="compositionally biased region" description="Low complexity" evidence="6">
    <location>
        <begin position="253"/>
        <end position="265"/>
    </location>
</feature>
<dbReference type="InterPro" id="IPR023779">
    <property type="entry name" value="Chromodomain_CS"/>
</dbReference>
<dbReference type="GO" id="GO:0010468">
    <property type="term" value="P:regulation of gene expression"/>
    <property type="evidence" value="ECO:0007669"/>
    <property type="project" value="InterPro"/>
</dbReference>
<keyword evidence="4" id="KW-0539">Nucleus</keyword>
<dbReference type="GO" id="GO:0032783">
    <property type="term" value="C:super elongation complex"/>
    <property type="evidence" value="ECO:0007669"/>
    <property type="project" value="TreeGrafter"/>
</dbReference>
<dbReference type="SMART" id="SM00298">
    <property type="entry name" value="CHROMO"/>
    <property type="match status" value="1"/>
</dbReference>
<feature type="repeat" description="ANK" evidence="5">
    <location>
        <begin position="1768"/>
        <end position="1800"/>
    </location>
</feature>
<dbReference type="FunFam" id="2.40.50.40:FF:000022">
    <property type="entry name" value="M-phase phosphoprotein 8"/>
    <property type="match status" value="1"/>
</dbReference>
<feature type="compositionally biased region" description="Polar residues" evidence="6">
    <location>
        <begin position="1294"/>
        <end position="1312"/>
    </location>
</feature>
<reference evidence="8" key="1">
    <citation type="submission" date="2020-07" db="EMBL/GenBank/DDBJ databases">
        <title>Clarias magur genome sequencing, assembly and annotation.</title>
        <authorList>
            <person name="Kushwaha B."/>
            <person name="Kumar R."/>
            <person name="Das P."/>
            <person name="Joshi C.G."/>
            <person name="Kumar D."/>
            <person name="Nagpure N.S."/>
            <person name="Pandey M."/>
            <person name="Agarwal S."/>
            <person name="Srivastava S."/>
            <person name="Singh M."/>
            <person name="Sahoo L."/>
            <person name="Jayasankar P."/>
            <person name="Meher P.K."/>
            <person name="Koringa P.G."/>
            <person name="Iquebal M.A."/>
            <person name="Das S.P."/>
            <person name="Bit A."/>
            <person name="Patnaik S."/>
            <person name="Patel N."/>
            <person name="Shah T.M."/>
            <person name="Hinsu A."/>
            <person name="Jena J.K."/>
        </authorList>
    </citation>
    <scope>NUCLEOTIDE SEQUENCE</scope>
    <source>
        <strain evidence="8">CIFAMagur01</strain>
        <tissue evidence="8">Testis</tissue>
    </source>
</reference>
<accession>A0A8J4XEH0</accession>
<feature type="compositionally biased region" description="Polar residues" evidence="6">
    <location>
        <begin position="125"/>
        <end position="134"/>
    </location>
</feature>
<dbReference type="InterPro" id="IPR023780">
    <property type="entry name" value="Chromo_domain"/>
</dbReference>
<gene>
    <name evidence="8" type="primary">mphosph8</name>
    <name evidence="8" type="ORF">DAT39_008273</name>
</gene>
<feature type="compositionally biased region" description="Basic and acidic residues" evidence="6">
    <location>
        <begin position="155"/>
        <end position="174"/>
    </location>
</feature>
<evidence type="ECO:0000313" key="9">
    <source>
        <dbReference type="Proteomes" id="UP000727407"/>
    </source>
</evidence>
<feature type="compositionally biased region" description="Pro residues" evidence="6">
    <location>
        <begin position="234"/>
        <end position="252"/>
    </location>
</feature>
<feature type="region of interest" description="Disordered" evidence="6">
    <location>
        <begin position="1139"/>
        <end position="1669"/>
    </location>
</feature>
<feature type="compositionally biased region" description="Basic and acidic residues" evidence="6">
    <location>
        <begin position="1653"/>
        <end position="1662"/>
    </location>
</feature>
<feature type="domain" description="Chromo" evidence="7">
    <location>
        <begin position="1072"/>
        <end position="1131"/>
    </location>
</feature>
<feature type="compositionally biased region" description="Low complexity" evidence="6">
    <location>
        <begin position="1366"/>
        <end position="1383"/>
    </location>
</feature>
<dbReference type="InterPro" id="IPR007797">
    <property type="entry name" value="AF4/FMR2"/>
</dbReference>
<keyword evidence="3" id="KW-0597">Phosphoprotein</keyword>
<keyword evidence="5" id="KW-0040">ANK repeat</keyword>
<dbReference type="Pfam" id="PF18876">
    <property type="entry name" value="AFF4_CHD"/>
    <property type="match status" value="1"/>
</dbReference>
<comment type="subcellular location">
    <subcellularLocation>
        <location evidence="1">Nucleus</location>
    </subcellularLocation>
</comment>
<feature type="compositionally biased region" description="Basic and acidic residues" evidence="6">
    <location>
        <begin position="1488"/>
        <end position="1513"/>
    </location>
</feature>
<dbReference type="CDD" id="cd18633">
    <property type="entry name" value="CD_MMP8"/>
    <property type="match status" value="1"/>
</dbReference>
<feature type="compositionally biased region" description="Basic and acidic residues" evidence="6">
    <location>
        <begin position="547"/>
        <end position="557"/>
    </location>
</feature>
<feature type="region of interest" description="Disordered" evidence="6">
    <location>
        <begin position="1"/>
        <end position="909"/>
    </location>
</feature>
<feature type="non-terminal residue" evidence="8">
    <location>
        <position position="1982"/>
    </location>
</feature>
<dbReference type="InterPro" id="IPR043640">
    <property type="entry name" value="AF4/FMR2_CHD"/>
</dbReference>
<feature type="compositionally biased region" description="Basic and acidic residues" evidence="6">
    <location>
        <begin position="1520"/>
        <end position="1610"/>
    </location>
</feature>
<feature type="compositionally biased region" description="Basic and acidic residues" evidence="6">
    <location>
        <begin position="55"/>
        <end position="64"/>
    </location>
</feature>
<feature type="compositionally biased region" description="Low complexity" evidence="6">
    <location>
        <begin position="849"/>
        <end position="860"/>
    </location>
</feature>
<dbReference type="Proteomes" id="UP000727407">
    <property type="component" value="Unassembled WGS sequence"/>
</dbReference>
<feature type="compositionally biased region" description="Polar residues" evidence="6">
    <location>
        <begin position="695"/>
        <end position="704"/>
    </location>
</feature>